<dbReference type="Proteomes" id="UP001218423">
    <property type="component" value="Plasmid pAC1520"/>
</dbReference>
<dbReference type="AlphaFoldDB" id="A0AAJ5ZCZ4"/>
<evidence type="ECO:0000313" key="1">
    <source>
        <dbReference type="EMBL" id="WFG00230.1"/>
    </source>
</evidence>
<sequence length="130" mass="14121">MQQGSKPAIPPKLLSSGEAYGTLVDMAERLRLYIATAMLPNGLPKFDLLAKLASRIQFLVYDNPDFTAAVGCTTAFTEGNYVFFHADFLSACLMDDAKARREGTKVTSSVFLGLHELSHIAYGHTSGPYA</sequence>
<dbReference type="RefSeq" id="WP_277857194.1">
    <property type="nucleotide sequence ID" value="NZ_CP120943.1"/>
</dbReference>
<name>A0AAJ5ZCZ4_AERCA</name>
<protein>
    <submittedName>
        <fullName evidence="1">Uncharacterized protein</fullName>
    </submittedName>
</protein>
<accession>A0AAJ5ZCZ4</accession>
<gene>
    <name evidence="1" type="ORF">P5S46_22305</name>
</gene>
<keyword evidence="1" id="KW-0614">Plasmid</keyword>
<proteinExistence type="predicted"/>
<evidence type="ECO:0000313" key="2">
    <source>
        <dbReference type="Proteomes" id="UP001218423"/>
    </source>
</evidence>
<geneLocation type="plasmid" evidence="1 2">
    <name>pAC1520</name>
</geneLocation>
<organism evidence="1 2">
    <name type="scientific">Aeromonas caviae</name>
    <name type="common">Aeromonas punctata</name>
    <dbReference type="NCBI Taxonomy" id="648"/>
    <lineage>
        <taxon>Bacteria</taxon>
        <taxon>Pseudomonadati</taxon>
        <taxon>Pseudomonadota</taxon>
        <taxon>Gammaproteobacteria</taxon>
        <taxon>Aeromonadales</taxon>
        <taxon>Aeromonadaceae</taxon>
        <taxon>Aeromonas</taxon>
    </lineage>
</organism>
<dbReference type="EMBL" id="CP120943">
    <property type="protein sequence ID" value="WFG00230.1"/>
    <property type="molecule type" value="Genomic_DNA"/>
</dbReference>
<reference evidence="1" key="1">
    <citation type="submission" date="2023-03" db="EMBL/GenBank/DDBJ databases">
        <title>Aeromonas caviae strain AC1520.</title>
        <authorList>
            <person name="Xie T."/>
            <person name="Zhang Q."/>
            <person name="Deng J."/>
            <person name="Li X."/>
        </authorList>
    </citation>
    <scope>NUCLEOTIDE SEQUENCE</scope>
    <source>
        <strain evidence="1">AC1520</strain>
        <plasmid evidence="1">pAC1520</plasmid>
    </source>
</reference>